<dbReference type="CDD" id="cd00146">
    <property type="entry name" value="PKD"/>
    <property type="match status" value="1"/>
</dbReference>
<evidence type="ECO:0000259" key="2">
    <source>
        <dbReference type="PROSITE" id="PS50093"/>
    </source>
</evidence>
<dbReference type="SMART" id="SM00089">
    <property type="entry name" value="PKD"/>
    <property type="match status" value="2"/>
</dbReference>
<dbReference type="SUPFAM" id="SSF49313">
    <property type="entry name" value="Cadherin-like"/>
    <property type="match status" value="1"/>
</dbReference>
<dbReference type="EMBL" id="JAPVER010000020">
    <property type="protein sequence ID" value="MCZ3365627.1"/>
    <property type="molecule type" value="Genomic_DNA"/>
</dbReference>
<evidence type="ECO:0000313" key="3">
    <source>
        <dbReference type="EMBL" id="MCZ3365627.1"/>
    </source>
</evidence>
<dbReference type="Gene3D" id="2.160.20.10">
    <property type="entry name" value="Single-stranded right-handed beta-helix, Pectin lyase-like"/>
    <property type="match status" value="1"/>
</dbReference>
<evidence type="ECO:0000256" key="1">
    <source>
        <dbReference type="SAM" id="Phobius"/>
    </source>
</evidence>
<sequence length="757" mass="81892">MLLICSLILGIILCSSVSAVNSTNETVMGNQSTGSATAYSMGKTLNSYSSKQLHVTKTVDLTDAEYSYYFDNHGLLKNDAVNAGDTLKLYGNFYSKNMTIDIPVNIIGYGAVLYNGTIKIIENGSGTNISNIKIKNDNQNGIIIYESENNTIKNNTVVVNQESESYAIYLHDSKNNRITGNDVTATGNYITYGMLLYESYNNEIKSNKVKVLGTSILLPYTSSILVNKDIGDIKEIFPTYGILLLFSSDNRIAGNDVILKSGFSTPVMPNKNCMNSMVGIDIYYDSHNNEVINNNIAVNGKNPYSYGLGVLGSVSGTKDNSAENNVFSYNNISVNGSYFATGFIAGPNSLNTTLKGNNINVSSYIYSYGITLEASKESKLIENKVSTTAVANYIIELFASNGNLIEGNELAAAGKFSYGIAGYRSSQNNITKNKIFTVENSENASDSCYHDDIIPWGNAGIYLMSNSGNNTISFNKINNVGLYTVNDTGSCGNVVINNYLISDNGNKSGNDAVASEGIVNSNYGEMLSADFKVNTIKGNAPLTVQFTDQSIGNVTGWTWYFGDGGTSTQKNPSHIYAVPGLYTVKLVVTNTMGYDEIIKAEYISITDNKAPVFDDITDKVINENKQLQFTVNANDPDGDNLIYTVTNLPHGANFNQVTGVFTWTPTYAQSGSYQVIFTVSDGNLTDSRVVHIVVNNNTETKGDNNVNIKPTSRGVIGVHSAAALTDSLPLQKTGLPMECLVLAVLMVGGGFTLSWRK</sequence>
<keyword evidence="1" id="KW-0472">Membrane</keyword>
<dbReference type="Proteomes" id="UP001074446">
    <property type="component" value="Unassembled WGS sequence"/>
</dbReference>
<dbReference type="Pfam" id="PF05345">
    <property type="entry name" value="He_PIG"/>
    <property type="match status" value="1"/>
</dbReference>
<dbReference type="RefSeq" id="WP_048082325.1">
    <property type="nucleotide sequence ID" value="NZ_JAPVER010000020.1"/>
</dbReference>
<dbReference type="Pfam" id="PF18911">
    <property type="entry name" value="PKD_4"/>
    <property type="match status" value="1"/>
</dbReference>
<dbReference type="InterPro" id="IPR006644">
    <property type="entry name" value="Cadg"/>
</dbReference>
<reference evidence="4" key="1">
    <citation type="submission" date="2022-12" db="EMBL/GenBank/DDBJ databases">
        <title>Reclassification of two methanogenic archaea species isolated from the Kolyma lowland permafrost.</title>
        <authorList>
            <person name="Trubitsyn V.E."/>
            <person name="Rivkina E.M."/>
            <person name="Shcherbakova V.A."/>
        </authorList>
    </citation>
    <scope>NUCLEOTIDE SEQUENCE</scope>
    <source>
        <strain evidence="3">M2</strain>
        <strain evidence="4">MK4</strain>
    </source>
</reference>
<dbReference type="SUPFAM" id="SSF51126">
    <property type="entry name" value="Pectin lyase-like"/>
    <property type="match status" value="1"/>
</dbReference>
<dbReference type="Gene3D" id="2.60.40.10">
    <property type="entry name" value="Immunoglobulins"/>
    <property type="match status" value="2"/>
</dbReference>
<dbReference type="Pfam" id="PF05048">
    <property type="entry name" value="NosD"/>
    <property type="match status" value="1"/>
</dbReference>
<dbReference type="InterPro" id="IPR022409">
    <property type="entry name" value="PKD/Chitinase_dom"/>
</dbReference>
<protein>
    <submittedName>
        <fullName evidence="4">PKD domain-containing protein</fullName>
    </submittedName>
</protein>
<dbReference type="InterPro" id="IPR000601">
    <property type="entry name" value="PKD_dom"/>
</dbReference>
<dbReference type="InterPro" id="IPR006626">
    <property type="entry name" value="PbH1"/>
</dbReference>
<evidence type="ECO:0000313" key="5">
    <source>
        <dbReference type="Proteomes" id="UP001068021"/>
    </source>
</evidence>
<dbReference type="PROSITE" id="PS50093">
    <property type="entry name" value="PKD"/>
    <property type="match status" value="1"/>
</dbReference>
<dbReference type="GO" id="GO:0016020">
    <property type="term" value="C:membrane"/>
    <property type="evidence" value="ECO:0007669"/>
    <property type="project" value="InterPro"/>
</dbReference>
<keyword evidence="1" id="KW-0812">Transmembrane</keyword>
<dbReference type="InterPro" id="IPR013783">
    <property type="entry name" value="Ig-like_fold"/>
</dbReference>
<dbReference type="InterPro" id="IPR015919">
    <property type="entry name" value="Cadherin-like_sf"/>
</dbReference>
<organism evidence="4">
    <name type="scientific">Methanobacterium veterum</name>
    <dbReference type="NCBI Taxonomy" id="408577"/>
    <lineage>
        <taxon>Archaea</taxon>
        <taxon>Methanobacteriati</taxon>
        <taxon>Methanobacteriota</taxon>
        <taxon>Methanomada group</taxon>
        <taxon>Methanobacteria</taxon>
        <taxon>Methanobacteriales</taxon>
        <taxon>Methanobacteriaceae</taxon>
        <taxon>Methanobacterium</taxon>
    </lineage>
</organism>
<dbReference type="GO" id="GO:0005509">
    <property type="term" value="F:calcium ion binding"/>
    <property type="evidence" value="ECO:0007669"/>
    <property type="project" value="InterPro"/>
</dbReference>
<dbReference type="InterPro" id="IPR012334">
    <property type="entry name" value="Pectin_lyas_fold"/>
</dbReference>
<comment type="caution">
    <text evidence="4">The sequence shown here is derived from an EMBL/GenBank/DDBJ whole genome shotgun (WGS) entry which is preliminary data.</text>
</comment>
<proteinExistence type="predicted"/>
<keyword evidence="5" id="KW-1185">Reference proteome</keyword>
<name>A0A9E5A079_9EURY</name>
<feature type="transmembrane region" description="Helical" evidence="1">
    <location>
        <begin position="735"/>
        <end position="755"/>
    </location>
</feature>
<dbReference type="Proteomes" id="UP001068021">
    <property type="component" value="Unassembled WGS sequence"/>
</dbReference>
<dbReference type="InterPro" id="IPR007742">
    <property type="entry name" value="NosD_dom"/>
</dbReference>
<dbReference type="FunFam" id="2.60.40.10:FF:000270">
    <property type="entry name" value="Cell surface protein"/>
    <property type="match status" value="1"/>
</dbReference>
<dbReference type="EMBL" id="JAPVES010000024">
    <property type="protein sequence ID" value="MCZ3371090.1"/>
    <property type="molecule type" value="Genomic_DNA"/>
</dbReference>
<dbReference type="SUPFAM" id="SSF49299">
    <property type="entry name" value="PKD domain"/>
    <property type="match status" value="1"/>
</dbReference>
<dbReference type="InterPro" id="IPR035986">
    <property type="entry name" value="PKD_dom_sf"/>
</dbReference>
<evidence type="ECO:0000313" key="4">
    <source>
        <dbReference type="EMBL" id="MCZ3371090.1"/>
    </source>
</evidence>
<accession>A0A9E5A079</accession>
<feature type="domain" description="PKD" evidence="2">
    <location>
        <begin position="527"/>
        <end position="593"/>
    </location>
</feature>
<keyword evidence="1" id="KW-1133">Transmembrane helix</keyword>
<dbReference type="SMART" id="SM00736">
    <property type="entry name" value="CADG"/>
    <property type="match status" value="1"/>
</dbReference>
<dbReference type="InterPro" id="IPR011050">
    <property type="entry name" value="Pectin_lyase_fold/virulence"/>
</dbReference>
<gene>
    <name evidence="4" type="ORF">O3H35_00410</name>
    <name evidence="3" type="ORF">O3H54_07000</name>
</gene>
<dbReference type="AlphaFoldDB" id="A0A9E5A079"/>
<dbReference type="SMART" id="SM00710">
    <property type="entry name" value="PbH1"/>
    <property type="match status" value="11"/>
</dbReference>